<keyword evidence="2" id="KW-1185">Reference proteome</keyword>
<sequence length="397" mass="45446">MAAQEGAPLEEDQREFLNRMFLDNLLIAKETGIHTRVSAIRLFALIEDLLFEPRVPLADEPEKLYELTEQGRIDGNYRELLNHPWFFGRNLKPEINNGLERTTKNRIDVEELESVSKKVIDTFSDVLQDYAKGGLDYHFSSKHDGKGPHANVHHPDADRVHLLLAGLGDPNESLTSWEDVFHRCNEEDMRESCSTTVIDLPGYGKTRLLFEAVAKYFLIYFTCSREEATWTTGSGDVQWVVETVNTTSKSTHEGSKAVRRAFYVLVYTRMYVLASFLDLVLSQNPAPFDARRRLLLLQACPPYLANSEDIFVHIAKVAQTFDGDTLRRAARKFLDKFRDSIKKIVHGTNDSLRIHVTFDEVHIATRDPWLSQRCSILPRMLEMMDFSLHPRTVVCAA</sequence>
<organism evidence="1 2">
    <name type="scientific">Armillaria tabescens</name>
    <name type="common">Ringless honey mushroom</name>
    <name type="synonym">Agaricus tabescens</name>
    <dbReference type="NCBI Taxonomy" id="1929756"/>
    <lineage>
        <taxon>Eukaryota</taxon>
        <taxon>Fungi</taxon>
        <taxon>Dikarya</taxon>
        <taxon>Basidiomycota</taxon>
        <taxon>Agaricomycotina</taxon>
        <taxon>Agaricomycetes</taxon>
        <taxon>Agaricomycetidae</taxon>
        <taxon>Agaricales</taxon>
        <taxon>Marasmiineae</taxon>
        <taxon>Physalacriaceae</taxon>
        <taxon>Desarmillaria</taxon>
    </lineage>
</organism>
<proteinExistence type="predicted"/>
<reference evidence="1" key="1">
    <citation type="submission" date="2023-06" db="EMBL/GenBank/DDBJ databases">
        <authorList>
            <consortium name="Lawrence Berkeley National Laboratory"/>
            <person name="Ahrendt S."/>
            <person name="Sahu N."/>
            <person name="Indic B."/>
            <person name="Wong-Bajracharya J."/>
            <person name="Merenyi Z."/>
            <person name="Ke H.-M."/>
            <person name="Monk M."/>
            <person name="Kocsube S."/>
            <person name="Drula E."/>
            <person name="Lipzen A."/>
            <person name="Balint B."/>
            <person name="Henrissat B."/>
            <person name="Andreopoulos B."/>
            <person name="Martin F.M."/>
            <person name="Harder C.B."/>
            <person name="Rigling D."/>
            <person name="Ford K.L."/>
            <person name="Foster G.D."/>
            <person name="Pangilinan J."/>
            <person name="Papanicolaou A."/>
            <person name="Barry K."/>
            <person name="LaButti K."/>
            <person name="Viragh M."/>
            <person name="Koriabine M."/>
            <person name="Yan M."/>
            <person name="Riley R."/>
            <person name="Champramary S."/>
            <person name="Plett K.L."/>
            <person name="Tsai I.J."/>
            <person name="Slot J."/>
            <person name="Sipos G."/>
            <person name="Plett J."/>
            <person name="Nagy L.G."/>
            <person name="Grigoriev I.V."/>
        </authorList>
    </citation>
    <scope>NUCLEOTIDE SEQUENCE</scope>
    <source>
        <strain evidence="1">CCBAS 213</strain>
    </source>
</reference>
<evidence type="ECO:0000313" key="2">
    <source>
        <dbReference type="Proteomes" id="UP001175211"/>
    </source>
</evidence>
<name>A0AA39TTN7_ARMTA</name>
<evidence type="ECO:0000313" key="1">
    <source>
        <dbReference type="EMBL" id="KAK0466108.1"/>
    </source>
</evidence>
<dbReference type="EMBL" id="JAUEPS010000004">
    <property type="protein sequence ID" value="KAK0466108.1"/>
    <property type="molecule type" value="Genomic_DNA"/>
</dbReference>
<dbReference type="GeneID" id="85364133"/>
<dbReference type="AlphaFoldDB" id="A0AA39TTN7"/>
<protein>
    <submittedName>
        <fullName evidence="1">Uncharacterized protein</fullName>
    </submittedName>
</protein>
<comment type="caution">
    <text evidence="1">The sequence shown here is derived from an EMBL/GenBank/DDBJ whole genome shotgun (WGS) entry which is preliminary data.</text>
</comment>
<dbReference type="RefSeq" id="XP_060336935.1">
    <property type="nucleotide sequence ID" value="XM_060480585.1"/>
</dbReference>
<accession>A0AA39TTN7</accession>
<gene>
    <name evidence="1" type="ORF">EV420DRAFT_1759351</name>
</gene>
<dbReference type="Proteomes" id="UP001175211">
    <property type="component" value="Unassembled WGS sequence"/>
</dbReference>